<feature type="transmembrane region" description="Helical" evidence="13">
    <location>
        <begin position="156"/>
        <end position="173"/>
    </location>
</feature>
<dbReference type="Pfam" id="PF06736">
    <property type="entry name" value="TMEM175"/>
    <property type="match status" value="1"/>
</dbReference>
<evidence type="ECO:0000256" key="12">
    <source>
        <dbReference type="ARBA" id="ARBA00034430"/>
    </source>
</evidence>
<evidence type="ECO:0000256" key="9">
    <source>
        <dbReference type="ARBA" id="ARBA00023065"/>
    </source>
</evidence>
<comment type="catalytic activity">
    <reaction evidence="12">
        <text>K(+)(in) = K(+)(out)</text>
        <dbReference type="Rhea" id="RHEA:29463"/>
        <dbReference type="ChEBI" id="CHEBI:29103"/>
    </reaction>
</comment>
<dbReference type="Proteomes" id="UP001609219">
    <property type="component" value="Unassembled WGS sequence"/>
</dbReference>
<keyword evidence="7" id="KW-0630">Potassium</keyword>
<comment type="similarity">
    <text evidence="2">Belongs to the TMEM175 family.</text>
</comment>
<keyword evidence="3" id="KW-0813">Transport</keyword>
<keyword evidence="10 13" id="KW-0472">Membrane</keyword>
<keyword evidence="4" id="KW-0633">Potassium transport</keyword>
<keyword evidence="17" id="KW-1185">Reference proteome</keyword>
<evidence type="ECO:0000256" key="10">
    <source>
        <dbReference type="ARBA" id="ARBA00023136"/>
    </source>
</evidence>
<evidence type="ECO:0000313" key="14">
    <source>
        <dbReference type="EMBL" id="MFH5232477.1"/>
    </source>
</evidence>
<feature type="transmembrane region" description="Helical" evidence="13">
    <location>
        <begin position="119"/>
        <end position="140"/>
    </location>
</feature>
<proteinExistence type="inferred from homology"/>
<keyword evidence="11" id="KW-0407">Ion channel</keyword>
<evidence type="ECO:0000256" key="2">
    <source>
        <dbReference type="ARBA" id="ARBA00006920"/>
    </source>
</evidence>
<evidence type="ECO:0000256" key="11">
    <source>
        <dbReference type="ARBA" id="ARBA00023303"/>
    </source>
</evidence>
<evidence type="ECO:0000256" key="4">
    <source>
        <dbReference type="ARBA" id="ARBA00022538"/>
    </source>
</evidence>
<evidence type="ECO:0000256" key="5">
    <source>
        <dbReference type="ARBA" id="ARBA00022692"/>
    </source>
</evidence>
<keyword evidence="5 13" id="KW-0812">Transmembrane</keyword>
<evidence type="ECO:0000313" key="15">
    <source>
        <dbReference type="EMBL" id="MFH5245670.1"/>
    </source>
</evidence>
<keyword evidence="9" id="KW-0406">Ion transport</keyword>
<protein>
    <submittedName>
        <fullName evidence="14">TMEM175 family protein</fullName>
    </submittedName>
</protein>
<feature type="transmembrane region" description="Helical" evidence="13">
    <location>
        <begin position="12"/>
        <end position="31"/>
    </location>
</feature>
<feature type="transmembrane region" description="Helical" evidence="13">
    <location>
        <begin position="90"/>
        <end position="107"/>
    </location>
</feature>
<name>A0ABW7KBI5_9NOCA</name>
<evidence type="ECO:0000256" key="6">
    <source>
        <dbReference type="ARBA" id="ARBA00022826"/>
    </source>
</evidence>
<evidence type="ECO:0000256" key="3">
    <source>
        <dbReference type="ARBA" id="ARBA00022448"/>
    </source>
</evidence>
<evidence type="ECO:0000256" key="8">
    <source>
        <dbReference type="ARBA" id="ARBA00022989"/>
    </source>
</evidence>
<feature type="transmembrane region" description="Helical" evidence="13">
    <location>
        <begin position="51"/>
        <end position="69"/>
    </location>
</feature>
<evidence type="ECO:0000256" key="1">
    <source>
        <dbReference type="ARBA" id="ARBA00004141"/>
    </source>
</evidence>
<comment type="subcellular location">
    <subcellularLocation>
        <location evidence="1">Membrane</location>
        <topology evidence="1">Multi-pass membrane protein</topology>
    </subcellularLocation>
</comment>
<dbReference type="EMBL" id="JBIMSP010000089">
    <property type="protein sequence ID" value="MFH5245670.1"/>
    <property type="molecule type" value="Genomic_DNA"/>
</dbReference>
<dbReference type="InterPro" id="IPR010617">
    <property type="entry name" value="TMEM175-like"/>
</dbReference>
<keyword evidence="8 13" id="KW-1133">Transmembrane helix</keyword>
<keyword evidence="6" id="KW-0631">Potassium channel</keyword>
<comment type="caution">
    <text evidence="14">The sequence shown here is derived from an EMBL/GenBank/DDBJ whole genome shotgun (WGS) entry which is preliminary data.</text>
</comment>
<sequence>MTEPDGRSRYVDRFLTFIDAIVAIAITLLVLPLVDLTTDYKGSAVELVREHAPELLAFALSFFVIFRFWKAQHRILRDVVDLDGPMTQTLTLWAFTVVFLPFPTALASSSPSEQTSTRALYVGTMAVSAGALALLAWLVARNPALRAGAASEPKQAMTTFVIFVVALVLTVAIPRTGYYPLLLLFLTGRVVALWHRHKRNTGT</sequence>
<evidence type="ECO:0000256" key="13">
    <source>
        <dbReference type="SAM" id="Phobius"/>
    </source>
</evidence>
<dbReference type="RefSeq" id="WP_395126424.1">
    <property type="nucleotide sequence ID" value="NZ_JBIMSN010000149.1"/>
</dbReference>
<evidence type="ECO:0000313" key="16">
    <source>
        <dbReference type="Proteomes" id="UP001609176"/>
    </source>
</evidence>
<accession>A0ABW7KBI5</accession>
<gene>
    <name evidence="15" type="ORF">ACHIPV_27910</name>
    <name evidence="14" type="ORF">ACHIRB_28515</name>
</gene>
<dbReference type="Proteomes" id="UP001609176">
    <property type="component" value="Unassembled WGS sequence"/>
</dbReference>
<organism evidence="14 17">
    <name type="scientific">Antrihabitans spumae</name>
    <dbReference type="NCBI Taxonomy" id="3373370"/>
    <lineage>
        <taxon>Bacteria</taxon>
        <taxon>Bacillati</taxon>
        <taxon>Actinomycetota</taxon>
        <taxon>Actinomycetes</taxon>
        <taxon>Mycobacteriales</taxon>
        <taxon>Nocardiaceae</taxon>
        <taxon>Antrihabitans</taxon>
    </lineage>
</organism>
<dbReference type="EMBL" id="JBIMSN010000149">
    <property type="protein sequence ID" value="MFH5232477.1"/>
    <property type="molecule type" value="Genomic_DNA"/>
</dbReference>
<evidence type="ECO:0000313" key="17">
    <source>
        <dbReference type="Proteomes" id="UP001609219"/>
    </source>
</evidence>
<reference evidence="16 17" key="1">
    <citation type="submission" date="2024-10" db="EMBL/GenBank/DDBJ databases">
        <authorList>
            <person name="Riesco R."/>
        </authorList>
    </citation>
    <scope>NUCLEOTIDE SEQUENCE [LARGE SCALE GENOMIC DNA]</scope>
    <source>
        <strain evidence="15 16">NCIMB 15448</strain>
        <strain evidence="14 17">NCIMB 15450</strain>
    </source>
</reference>
<evidence type="ECO:0000256" key="7">
    <source>
        <dbReference type="ARBA" id="ARBA00022958"/>
    </source>
</evidence>